<organism evidence="1 2">
    <name type="scientific">Rhizobium mongolense</name>
    <dbReference type="NCBI Taxonomy" id="57676"/>
    <lineage>
        <taxon>Bacteria</taxon>
        <taxon>Pseudomonadati</taxon>
        <taxon>Pseudomonadota</taxon>
        <taxon>Alphaproteobacteria</taxon>
        <taxon>Hyphomicrobiales</taxon>
        <taxon>Rhizobiaceae</taxon>
        <taxon>Rhizobium/Agrobacterium group</taxon>
        <taxon>Rhizobium</taxon>
    </lineage>
</organism>
<dbReference type="EMBL" id="JACIFX010000045">
    <property type="protein sequence ID" value="MBB4233380.1"/>
    <property type="molecule type" value="Genomic_DNA"/>
</dbReference>
<reference evidence="1 2" key="1">
    <citation type="submission" date="2020-08" db="EMBL/GenBank/DDBJ databases">
        <title>Genomic Encyclopedia of Type Strains, Phase IV (KMG-V): Genome sequencing to study the core and pangenomes of soil and plant-associated prokaryotes.</title>
        <authorList>
            <person name="Whitman W."/>
        </authorList>
    </citation>
    <scope>NUCLEOTIDE SEQUENCE [LARGE SCALE GENOMIC DNA]</scope>
    <source>
        <strain evidence="1 2">SEMIA 4087</strain>
    </source>
</reference>
<dbReference type="Proteomes" id="UP000551353">
    <property type="component" value="Unassembled WGS sequence"/>
</dbReference>
<protein>
    <submittedName>
        <fullName evidence="1">Transposase</fullName>
    </submittedName>
</protein>
<comment type="caution">
    <text evidence="1">The sequence shown here is derived from an EMBL/GenBank/DDBJ whole genome shotgun (WGS) entry which is preliminary data.</text>
</comment>
<keyword evidence="2" id="KW-1185">Reference proteome</keyword>
<evidence type="ECO:0000313" key="1">
    <source>
        <dbReference type="EMBL" id="MBB4233380.1"/>
    </source>
</evidence>
<proteinExistence type="predicted"/>
<feature type="non-terminal residue" evidence="1">
    <location>
        <position position="33"/>
    </location>
</feature>
<evidence type="ECO:0000313" key="2">
    <source>
        <dbReference type="Proteomes" id="UP000551353"/>
    </source>
</evidence>
<sequence>MSVSAPTYKNHRYPIEIVARAVWLYFRFNLSLR</sequence>
<name>A0ABR6J000_9HYPH</name>
<accession>A0ABR6J000</accession>
<gene>
    <name evidence="1" type="ORF">GGD56_007286</name>
</gene>